<feature type="chain" id="PRO_5014902668" evidence="1">
    <location>
        <begin position="20"/>
        <end position="68"/>
    </location>
</feature>
<reference evidence="2 3" key="1">
    <citation type="submission" date="2017-11" db="EMBL/GenBank/DDBJ databases">
        <title>Genomic Encyclopedia of Type Strains, Phase III (KMG-III): the genomes of soil and plant-associated and newly described type strains.</title>
        <authorList>
            <person name="Whitman W."/>
        </authorList>
    </citation>
    <scope>NUCLEOTIDE SEQUENCE [LARGE SCALE GENOMIC DNA]</scope>
    <source>
        <strain evidence="2 3">UB-Domo-W1</strain>
    </source>
</reference>
<gene>
    <name evidence="2" type="ORF">B0G85_0790</name>
</gene>
<protein>
    <submittedName>
        <fullName evidence="2">Uncharacterized protein</fullName>
    </submittedName>
</protein>
<dbReference type="AlphaFoldDB" id="A0A2M8VZW3"/>
<dbReference type="Proteomes" id="UP000229366">
    <property type="component" value="Unassembled WGS sequence"/>
</dbReference>
<accession>A0A2M8VZW3</accession>
<sequence length="68" mass="7547">MYRLTTSLLLVILSSPLLSWGIDLQPNDLVAPPPDKNTFTVSYYATENSTFYKNGVALTPKQRLAMVA</sequence>
<dbReference type="EMBL" id="PGTX01000001">
    <property type="protein sequence ID" value="PJI83392.1"/>
    <property type="molecule type" value="Genomic_DNA"/>
</dbReference>
<keyword evidence="3" id="KW-1185">Reference proteome</keyword>
<feature type="signal peptide" evidence="1">
    <location>
        <begin position="1"/>
        <end position="19"/>
    </location>
</feature>
<evidence type="ECO:0000313" key="2">
    <source>
        <dbReference type="EMBL" id="PJI83392.1"/>
    </source>
</evidence>
<organism evidence="2 3">
    <name type="scientific">Polynucleobacter brandtiae</name>
    <dbReference type="NCBI Taxonomy" id="1938816"/>
    <lineage>
        <taxon>Bacteria</taxon>
        <taxon>Pseudomonadati</taxon>
        <taxon>Pseudomonadota</taxon>
        <taxon>Betaproteobacteria</taxon>
        <taxon>Burkholderiales</taxon>
        <taxon>Burkholderiaceae</taxon>
        <taxon>Polynucleobacter</taxon>
    </lineage>
</organism>
<evidence type="ECO:0000256" key="1">
    <source>
        <dbReference type="SAM" id="SignalP"/>
    </source>
</evidence>
<comment type="caution">
    <text evidence="2">The sequence shown here is derived from an EMBL/GenBank/DDBJ whole genome shotgun (WGS) entry which is preliminary data.</text>
</comment>
<keyword evidence="1" id="KW-0732">Signal</keyword>
<name>A0A2M8VZW3_9BURK</name>
<evidence type="ECO:0000313" key="3">
    <source>
        <dbReference type="Proteomes" id="UP000229366"/>
    </source>
</evidence>
<proteinExistence type="predicted"/>